<feature type="non-terminal residue" evidence="1">
    <location>
        <position position="1"/>
    </location>
</feature>
<evidence type="ECO:0000313" key="1">
    <source>
        <dbReference type="EMBL" id="GCB80053.1"/>
    </source>
</evidence>
<dbReference type="AlphaFoldDB" id="A0A401Q417"/>
<dbReference type="EMBL" id="BFAA01012166">
    <property type="protein sequence ID" value="GCB80053.1"/>
    <property type="molecule type" value="Genomic_DNA"/>
</dbReference>
<gene>
    <name evidence="1" type="ORF">scyTo_0018004</name>
</gene>
<proteinExistence type="predicted"/>
<name>A0A401Q417_SCYTO</name>
<sequence length="46" mass="4872">GSTLRLRGSRVGGYKAARGKAAFCRLALGCWLASEGVLCGPYTLRQ</sequence>
<comment type="caution">
    <text evidence="1">The sequence shown here is derived from an EMBL/GenBank/DDBJ whole genome shotgun (WGS) entry which is preliminary data.</text>
</comment>
<organism evidence="1 2">
    <name type="scientific">Scyliorhinus torazame</name>
    <name type="common">Cloudy catshark</name>
    <name type="synonym">Catulus torazame</name>
    <dbReference type="NCBI Taxonomy" id="75743"/>
    <lineage>
        <taxon>Eukaryota</taxon>
        <taxon>Metazoa</taxon>
        <taxon>Chordata</taxon>
        <taxon>Craniata</taxon>
        <taxon>Vertebrata</taxon>
        <taxon>Chondrichthyes</taxon>
        <taxon>Elasmobranchii</taxon>
        <taxon>Galeomorphii</taxon>
        <taxon>Galeoidea</taxon>
        <taxon>Carcharhiniformes</taxon>
        <taxon>Scyliorhinidae</taxon>
        <taxon>Scyliorhinus</taxon>
    </lineage>
</organism>
<dbReference type="Proteomes" id="UP000288216">
    <property type="component" value="Unassembled WGS sequence"/>
</dbReference>
<reference evidence="1 2" key="1">
    <citation type="journal article" date="2018" name="Nat. Ecol. Evol.">
        <title>Shark genomes provide insights into elasmobranch evolution and the origin of vertebrates.</title>
        <authorList>
            <person name="Hara Y"/>
            <person name="Yamaguchi K"/>
            <person name="Onimaru K"/>
            <person name="Kadota M"/>
            <person name="Koyanagi M"/>
            <person name="Keeley SD"/>
            <person name="Tatsumi K"/>
            <person name="Tanaka K"/>
            <person name="Motone F"/>
            <person name="Kageyama Y"/>
            <person name="Nozu R"/>
            <person name="Adachi N"/>
            <person name="Nishimura O"/>
            <person name="Nakagawa R"/>
            <person name="Tanegashima C"/>
            <person name="Kiyatake I"/>
            <person name="Matsumoto R"/>
            <person name="Murakumo K"/>
            <person name="Nishida K"/>
            <person name="Terakita A"/>
            <person name="Kuratani S"/>
            <person name="Sato K"/>
            <person name="Hyodo S Kuraku.S."/>
        </authorList>
    </citation>
    <scope>NUCLEOTIDE SEQUENCE [LARGE SCALE GENOMIC DNA]</scope>
</reference>
<accession>A0A401Q417</accession>
<keyword evidence="2" id="KW-1185">Reference proteome</keyword>
<evidence type="ECO:0000313" key="2">
    <source>
        <dbReference type="Proteomes" id="UP000288216"/>
    </source>
</evidence>
<protein>
    <submittedName>
        <fullName evidence="1">Uncharacterized protein</fullName>
    </submittedName>
</protein>